<evidence type="ECO:0008006" key="3">
    <source>
        <dbReference type="Google" id="ProtNLM"/>
    </source>
</evidence>
<dbReference type="Gene3D" id="3.60.10.10">
    <property type="entry name" value="Endonuclease/exonuclease/phosphatase"/>
    <property type="match status" value="2"/>
</dbReference>
<dbReference type="PANTHER" id="PTHR23227:SF67">
    <property type="entry name" value="CRANIOFACIAL DEVELOPMENT PROTEIN 2-LIKE"/>
    <property type="match status" value="1"/>
</dbReference>
<evidence type="ECO:0000313" key="1">
    <source>
        <dbReference type="EMBL" id="PWA73962.1"/>
    </source>
</evidence>
<evidence type="ECO:0000313" key="2">
    <source>
        <dbReference type="Proteomes" id="UP000245207"/>
    </source>
</evidence>
<dbReference type="InterPro" id="IPR036691">
    <property type="entry name" value="Endo/exonu/phosph_ase_sf"/>
</dbReference>
<gene>
    <name evidence="1" type="ORF">CTI12_AA256380</name>
</gene>
<organism evidence="1 2">
    <name type="scientific">Artemisia annua</name>
    <name type="common">Sweet wormwood</name>
    <dbReference type="NCBI Taxonomy" id="35608"/>
    <lineage>
        <taxon>Eukaryota</taxon>
        <taxon>Viridiplantae</taxon>
        <taxon>Streptophyta</taxon>
        <taxon>Embryophyta</taxon>
        <taxon>Tracheophyta</taxon>
        <taxon>Spermatophyta</taxon>
        <taxon>Magnoliopsida</taxon>
        <taxon>eudicotyledons</taxon>
        <taxon>Gunneridae</taxon>
        <taxon>Pentapetalae</taxon>
        <taxon>asterids</taxon>
        <taxon>campanulids</taxon>
        <taxon>Asterales</taxon>
        <taxon>Asteraceae</taxon>
        <taxon>Asteroideae</taxon>
        <taxon>Anthemideae</taxon>
        <taxon>Artemisiinae</taxon>
        <taxon>Artemisia</taxon>
    </lineage>
</organism>
<dbReference type="OrthoDB" id="1902296at2759"/>
<dbReference type="STRING" id="35608.A0A2U1NKC3"/>
<dbReference type="InterPro" id="IPR027124">
    <property type="entry name" value="Swc5/CFDP1/2"/>
</dbReference>
<dbReference type="EMBL" id="PKPP01002645">
    <property type="protein sequence ID" value="PWA73962.1"/>
    <property type="molecule type" value="Genomic_DNA"/>
</dbReference>
<name>A0A2U1NKC3_ARTAN</name>
<dbReference type="Proteomes" id="UP000245207">
    <property type="component" value="Unassembled WGS sequence"/>
</dbReference>
<dbReference type="SUPFAM" id="SSF56219">
    <property type="entry name" value="DNase I-like"/>
    <property type="match status" value="2"/>
</dbReference>
<dbReference type="AlphaFoldDB" id="A0A2U1NKC3"/>
<comment type="caution">
    <text evidence="1">The sequence shown here is derived from an EMBL/GenBank/DDBJ whole genome shotgun (WGS) entry which is preliminary data.</text>
</comment>
<proteinExistence type="predicted"/>
<dbReference type="PANTHER" id="PTHR23227">
    <property type="entry name" value="BUCENTAUR RELATED"/>
    <property type="match status" value="1"/>
</dbReference>
<accession>A0A2U1NKC3</accession>
<sequence length="274" mass="30530">MISTYAPQVGRTDVEKRIFWDSLNELVRECAADQRLIIGGDLNRHIGATAEGYAGVHGGFCYGVRNDEGCSILEFATSHNLVVVNSFFRKRDVHLITFQRGSHNTQIDCLLVRRDDLRACGDLNRHIGATAEGYAGVHGGFCYGVRNDEGCSILEFATAHNLVVANSFFRKRDVHLITFQSGGHNTQIDYLLVRRDDLRACKDCKVFSGETCSSQHKLVALDALFQRCRHGREATGMPRILWKNLSGDTMESFRAKVSEGLSARAEDLTTRDAD</sequence>
<reference evidence="1 2" key="1">
    <citation type="journal article" date="2018" name="Mol. Plant">
        <title>The genome of Artemisia annua provides insight into the evolution of Asteraceae family and artemisinin biosynthesis.</title>
        <authorList>
            <person name="Shen Q."/>
            <person name="Zhang L."/>
            <person name="Liao Z."/>
            <person name="Wang S."/>
            <person name="Yan T."/>
            <person name="Shi P."/>
            <person name="Liu M."/>
            <person name="Fu X."/>
            <person name="Pan Q."/>
            <person name="Wang Y."/>
            <person name="Lv Z."/>
            <person name="Lu X."/>
            <person name="Zhang F."/>
            <person name="Jiang W."/>
            <person name="Ma Y."/>
            <person name="Chen M."/>
            <person name="Hao X."/>
            <person name="Li L."/>
            <person name="Tang Y."/>
            <person name="Lv G."/>
            <person name="Zhou Y."/>
            <person name="Sun X."/>
            <person name="Brodelius P.E."/>
            <person name="Rose J.K.C."/>
            <person name="Tang K."/>
        </authorList>
    </citation>
    <scope>NUCLEOTIDE SEQUENCE [LARGE SCALE GENOMIC DNA]</scope>
    <source>
        <strain evidence="2">cv. Huhao1</strain>
        <tissue evidence="1">Leaf</tissue>
    </source>
</reference>
<keyword evidence="2" id="KW-1185">Reference proteome</keyword>
<protein>
    <recommendedName>
        <fullName evidence="3">Craniofacial development protein 2</fullName>
    </recommendedName>
</protein>